<gene>
    <name evidence="2" type="ORF">DSL99_2834</name>
</gene>
<dbReference type="Proteomes" id="UP000290608">
    <property type="component" value="Unassembled WGS sequence"/>
</dbReference>
<dbReference type="AlphaFoldDB" id="A0A4V1KS52"/>
<name>A0A4V1KS52_9FLAO</name>
<dbReference type="InterPro" id="IPR050904">
    <property type="entry name" value="Adhesion/Biosynth-related"/>
</dbReference>
<dbReference type="Gene3D" id="2.30.180.10">
    <property type="entry name" value="FAS1 domain"/>
    <property type="match status" value="2"/>
</dbReference>
<feature type="domain" description="FAS1" evidence="1">
    <location>
        <begin position="38"/>
        <end position="176"/>
    </location>
</feature>
<sequence length="557" mass="62461">MKKLNIKTGLQGLVLLILSITLFNCSVDKYKESTDETVNATEYLKLNEEEYSMFLELLEVTGYASFLNTYGTYTLFLPTNDAVESYLNTAGVSSPADLPIEDLQDLVKLHILESKVITTDFNDGKIATPTMQGQYLVTGASNQGGSSSIIVNKESRIVSSNIEVGNGIIHVIDKVLPIAKLSLAQQVETQESLSIFTSALKATGWYDILDKPVTYDQDSISSHLSLIAQTNEAFERAGFSSYEELEERYSHLGQPTNPEDSLNLYVAYRILPGLKYVADLVNSPTHSTEAPQEVIGIKLAQDSVLINEQTFDGVLEKGVLLNRDQSDVTTTNGVLHLVKNNFDIKKRFPTPVYFDPGDQPEIRRLASVFRIPGQSASFAKEDLQFVDWEGDDEIMYRVDTPGGGTYGHGYWADVMQIKRLRDGYVNNIEFTTPVIIKGRYKIWVSYRAAPNASPNVQVFFNDEELSRQLNFTEYGNTTQPERVLESQGYKIPVSPQTNRFNSRLLGIVEVETTGRHKIRFNAVTNAGQETWIDVIEFRPIEMDQIYPRFSPTGLVEQ</sequence>
<dbReference type="InterPro" id="IPR000782">
    <property type="entry name" value="FAS1_domain"/>
</dbReference>
<dbReference type="PANTHER" id="PTHR10900">
    <property type="entry name" value="PERIOSTIN-RELATED"/>
    <property type="match status" value="1"/>
</dbReference>
<dbReference type="SMART" id="SM00554">
    <property type="entry name" value="FAS1"/>
    <property type="match status" value="1"/>
</dbReference>
<comment type="caution">
    <text evidence="2">The sequence shown here is derived from an EMBL/GenBank/DDBJ whole genome shotgun (WGS) entry which is preliminary data.</text>
</comment>
<dbReference type="Pfam" id="PF02469">
    <property type="entry name" value="Fasciclin"/>
    <property type="match status" value="1"/>
</dbReference>
<protein>
    <submittedName>
        <fullName evidence="2">Fasciclin domain-containing protein</fullName>
    </submittedName>
</protein>
<dbReference type="InterPro" id="IPR036378">
    <property type="entry name" value="FAS1_dom_sf"/>
</dbReference>
<feature type="domain" description="FAS1" evidence="1">
    <location>
        <begin position="180"/>
        <end position="342"/>
    </location>
</feature>
<reference evidence="2 3" key="1">
    <citation type="submission" date="2018-07" db="EMBL/GenBank/DDBJ databases">
        <title>Leeuwenhoekiella genomics.</title>
        <authorList>
            <person name="Tahon G."/>
            <person name="Willems A."/>
        </authorList>
    </citation>
    <scope>NUCLEOTIDE SEQUENCE [LARGE SCALE GENOMIC DNA]</scope>
    <source>
        <strain evidence="2 3">LMG 1345</strain>
    </source>
</reference>
<dbReference type="EMBL" id="QOVL01000014">
    <property type="protein sequence ID" value="RXG27610.1"/>
    <property type="molecule type" value="Genomic_DNA"/>
</dbReference>
<dbReference type="STRING" id="1122159.SAMN02745246_03127"/>
<evidence type="ECO:0000313" key="3">
    <source>
        <dbReference type="Proteomes" id="UP000290608"/>
    </source>
</evidence>
<accession>A0A4V1KS52</accession>
<dbReference type="RefSeq" id="WP_073100190.1">
    <property type="nucleotide sequence ID" value="NZ_QOVL01000014.1"/>
</dbReference>
<dbReference type="Gene3D" id="2.60.120.260">
    <property type="entry name" value="Galactose-binding domain-like"/>
    <property type="match status" value="1"/>
</dbReference>
<evidence type="ECO:0000313" key="2">
    <source>
        <dbReference type="EMBL" id="RXG27610.1"/>
    </source>
</evidence>
<organism evidence="2 3">
    <name type="scientific">Leeuwenhoekiella marinoflava</name>
    <dbReference type="NCBI Taxonomy" id="988"/>
    <lineage>
        <taxon>Bacteria</taxon>
        <taxon>Pseudomonadati</taxon>
        <taxon>Bacteroidota</taxon>
        <taxon>Flavobacteriia</taxon>
        <taxon>Flavobacteriales</taxon>
        <taxon>Flavobacteriaceae</taxon>
        <taxon>Leeuwenhoekiella</taxon>
    </lineage>
</organism>
<dbReference type="SUPFAM" id="SSF82153">
    <property type="entry name" value="FAS1 domain"/>
    <property type="match status" value="2"/>
</dbReference>
<proteinExistence type="predicted"/>
<dbReference type="PANTHER" id="PTHR10900:SF77">
    <property type="entry name" value="FI19380P1"/>
    <property type="match status" value="1"/>
</dbReference>
<evidence type="ECO:0000259" key="1">
    <source>
        <dbReference type="PROSITE" id="PS50213"/>
    </source>
</evidence>
<dbReference type="PROSITE" id="PS50213">
    <property type="entry name" value="FAS1"/>
    <property type="match status" value="2"/>
</dbReference>